<dbReference type="Pfam" id="PF06585">
    <property type="entry name" value="JHBP"/>
    <property type="match status" value="1"/>
</dbReference>
<dbReference type="AlphaFoldDB" id="A0A2H1WKZ8"/>
<name>A0A2H1WKZ8_SPOFR</name>
<feature type="signal peptide" evidence="1">
    <location>
        <begin position="1"/>
        <end position="20"/>
    </location>
</feature>
<reference evidence="2" key="1">
    <citation type="submission" date="2016-07" db="EMBL/GenBank/DDBJ databases">
        <authorList>
            <person name="Bretaudeau A."/>
        </authorList>
    </citation>
    <scope>NUCLEOTIDE SEQUENCE</scope>
    <source>
        <strain evidence="2">Rice</strain>
        <tissue evidence="2">Whole body</tissue>
    </source>
</reference>
<organism evidence="2">
    <name type="scientific">Spodoptera frugiperda</name>
    <name type="common">Fall armyworm</name>
    <dbReference type="NCBI Taxonomy" id="7108"/>
    <lineage>
        <taxon>Eukaryota</taxon>
        <taxon>Metazoa</taxon>
        <taxon>Ecdysozoa</taxon>
        <taxon>Arthropoda</taxon>
        <taxon>Hexapoda</taxon>
        <taxon>Insecta</taxon>
        <taxon>Pterygota</taxon>
        <taxon>Neoptera</taxon>
        <taxon>Endopterygota</taxon>
        <taxon>Lepidoptera</taxon>
        <taxon>Glossata</taxon>
        <taxon>Ditrysia</taxon>
        <taxon>Noctuoidea</taxon>
        <taxon>Noctuidae</taxon>
        <taxon>Amphipyrinae</taxon>
        <taxon>Spodoptera</taxon>
    </lineage>
</organism>
<dbReference type="InterPro" id="IPR010562">
    <property type="entry name" value="Haemolymph_juvenile_hormone-bd"/>
</dbReference>
<gene>
    <name evidence="2" type="ORF">SFRICE_019860</name>
</gene>
<dbReference type="GO" id="GO:0005615">
    <property type="term" value="C:extracellular space"/>
    <property type="evidence" value="ECO:0007669"/>
    <property type="project" value="TreeGrafter"/>
</dbReference>
<sequence>MAKLVLLAAVGLFCLNGVIGPRVQCDFSDADCITRTSQAGYSDFVNGIPGVAPSDPLRQDFIVGNLPTIKYTIKDGVLSGFKKCFIELKRFMKDKTFDYQLRCPQLTLVGEYDLKGDLLNSYIEGKGPFKVELYDYRFLLHGNYETEKRDGKSYLHFGTHTVNLDAQGKVVYDLKNLFNGDKQKSDAALKMMNDNWKATDEAMCQPAMEAFMKVFVKNMNDYGDKVAATDIFSYEQ</sequence>
<feature type="chain" id="PRO_5013554234" evidence="1">
    <location>
        <begin position="21"/>
        <end position="236"/>
    </location>
</feature>
<dbReference type="InterPro" id="IPR038606">
    <property type="entry name" value="To_sf"/>
</dbReference>
<evidence type="ECO:0000313" key="2">
    <source>
        <dbReference type="EMBL" id="SOQ53760.1"/>
    </source>
</evidence>
<dbReference type="Gene3D" id="3.15.10.30">
    <property type="entry name" value="Haemolymph juvenile hormone binding protein"/>
    <property type="match status" value="1"/>
</dbReference>
<dbReference type="SMART" id="SM00700">
    <property type="entry name" value="JHBP"/>
    <property type="match status" value="1"/>
</dbReference>
<proteinExistence type="predicted"/>
<dbReference type="EMBL" id="ODYU01009376">
    <property type="protein sequence ID" value="SOQ53760.1"/>
    <property type="molecule type" value="Genomic_DNA"/>
</dbReference>
<dbReference type="PANTHER" id="PTHR11008:SF32">
    <property type="entry name" value="CIRCADIAN CLOCK-CONTROLLED PROTEIN DAYWAKE-RELATED"/>
    <property type="match status" value="1"/>
</dbReference>
<keyword evidence="1" id="KW-0732">Signal</keyword>
<dbReference type="PANTHER" id="PTHR11008">
    <property type="entry name" value="PROTEIN TAKEOUT-LIKE PROTEIN"/>
    <property type="match status" value="1"/>
</dbReference>
<protein>
    <submittedName>
        <fullName evidence="2">SFRICE_019860</fullName>
    </submittedName>
</protein>
<accession>A0A2H1WKZ8</accession>
<evidence type="ECO:0000256" key="1">
    <source>
        <dbReference type="SAM" id="SignalP"/>
    </source>
</evidence>